<dbReference type="GO" id="GO:0009408">
    <property type="term" value="P:response to heat"/>
    <property type="evidence" value="ECO:0007669"/>
    <property type="project" value="TreeGrafter"/>
</dbReference>
<dbReference type="EMBL" id="CM029042">
    <property type="protein sequence ID" value="KAG2619608.1"/>
    <property type="molecule type" value="Genomic_DNA"/>
</dbReference>
<dbReference type="FunFam" id="1.10.220.10:FF:000006">
    <property type="entry name" value="Annexin"/>
    <property type="match status" value="1"/>
</dbReference>
<evidence type="ECO:0000256" key="4">
    <source>
        <dbReference type="ARBA" id="ARBA00023216"/>
    </source>
</evidence>
<feature type="binding site" evidence="6">
    <location>
        <position position="12"/>
    </location>
    <ligand>
        <name>Ca(2+)</name>
        <dbReference type="ChEBI" id="CHEBI:29108"/>
        <label>1</label>
    </ligand>
</feature>
<feature type="binding site" evidence="6">
    <location>
        <position position="62"/>
    </location>
    <ligand>
        <name>Ca(2+)</name>
        <dbReference type="ChEBI" id="CHEBI:29108"/>
        <label>1</label>
    </ligand>
</feature>
<organism evidence="7 8">
    <name type="scientific">Panicum virgatum</name>
    <name type="common">Blackwell switchgrass</name>
    <dbReference type="NCBI Taxonomy" id="38727"/>
    <lineage>
        <taxon>Eukaryota</taxon>
        <taxon>Viridiplantae</taxon>
        <taxon>Streptophyta</taxon>
        <taxon>Embryophyta</taxon>
        <taxon>Tracheophyta</taxon>
        <taxon>Spermatophyta</taxon>
        <taxon>Magnoliopsida</taxon>
        <taxon>Liliopsida</taxon>
        <taxon>Poales</taxon>
        <taxon>Poaceae</taxon>
        <taxon>PACMAD clade</taxon>
        <taxon>Panicoideae</taxon>
        <taxon>Panicodae</taxon>
        <taxon>Paniceae</taxon>
        <taxon>Panicinae</taxon>
        <taxon>Panicum</taxon>
        <taxon>Panicum sect. Hiantes</taxon>
    </lineage>
</organism>
<dbReference type="GO" id="GO:0005509">
    <property type="term" value="F:calcium ion binding"/>
    <property type="evidence" value="ECO:0007669"/>
    <property type="project" value="InterPro"/>
</dbReference>
<dbReference type="Pfam" id="PF00191">
    <property type="entry name" value="Annexin"/>
    <property type="match status" value="2"/>
</dbReference>
<dbReference type="InterPro" id="IPR018502">
    <property type="entry name" value="Annexin_repeat"/>
</dbReference>
<keyword evidence="1 6" id="KW-0479">Metal-binding</keyword>
<dbReference type="PANTHER" id="PTHR10502">
    <property type="entry name" value="ANNEXIN"/>
    <property type="match status" value="1"/>
</dbReference>
<dbReference type="GO" id="GO:0005544">
    <property type="term" value="F:calcium-dependent phospholipid binding"/>
    <property type="evidence" value="ECO:0007669"/>
    <property type="project" value="UniProtKB-KW"/>
</dbReference>
<dbReference type="GO" id="GO:0005886">
    <property type="term" value="C:plasma membrane"/>
    <property type="evidence" value="ECO:0007669"/>
    <property type="project" value="TreeGrafter"/>
</dbReference>
<evidence type="ECO:0008006" key="9">
    <source>
        <dbReference type="Google" id="ProtNLM"/>
    </source>
</evidence>
<dbReference type="FunFam" id="1.10.220.10:FF:000014">
    <property type="entry name" value="annexin D4"/>
    <property type="match status" value="1"/>
</dbReference>
<dbReference type="GO" id="GO:0001786">
    <property type="term" value="F:phosphatidylserine binding"/>
    <property type="evidence" value="ECO:0007669"/>
    <property type="project" value="TreeGrafter"/>
</dbReference>
<accession>A0A8T0UBY6</accession>
<evidence type="ECO:0000313" key="7">
    <source>
        <dbReference type="EMBL" id="KAG2619608.1"/>
    </source>
</evidence>
<dbReference type="PANTHER" id="PTHR10502:SF196">
    <property type="entry name" value="ANNEXIN D4"/>
    <property type="match status" value="1"/>
</dbReference>
<sequence>MADEVQHLTRAFSGLGGLGVDEPAMVSALARWRGQPEKRSGFRKGFPGFFSSHGEMERCEEEYMLRLAAEFARLKNLVVLWAMHPWERDARLAHHVLHQHHPAAIVVEVACTRSADELLGARRAYQALYHHSLEEDVAYRARDKPYCNLLVGLVSAYRYEGPRVNEEAARAEAEALGAAVKSAAGGKLLAENGDVVRILSTRSKPHLVETLRRYKEIHGRRLEEDLSGRGREETTTLLLEAVLCLTAPAKYFSQVMEVALREGADEHEKDALTRVAVTRSEHDMDEIRAAYEEQFGAKLEDAIAARAHGHYRDALLSLVMGAHHHHQ</sequence>
<dbReference type="GO" id="GO:0005737">
    <property type="term" value="C:cytoplasm"/>
    <property type="evidence" value="ECO:0007669"/>
    <property type="project" value="TreeGrafter"/>
</dbReference>
<keyword evidence="4" id="KW-0041">Annexin</keyword>
<proteinExistence type="predicted"/>
<evidence type="ECO:0000256" key="1">
    <source>
        <dbReference type="ARBA" id="ARBA00022723"/>
    </source>
</evidence>
<dbReference type="AlphaFoldDB" id="A0A8T0UBY6"/>
<protein>
    <recommendedName>
        <fullName evidence="9">Annexin D4</fullName>
    </recommendedName>
</protein>
<evidence type="ECO:0000256" key="6">
    <source>
        <dbReference type="PIRSR" id="PIRSR609118-1"/>
    </source>
</evidence>
<keyword evidence="2" id="KW-0677">Repeat</keyword>
<dbReference type="InterPro" id="IPR037104">
    <property type="entry name" value="Annexin_sf"/>
</dbReference>
<name>A0A8T0UBY6_PANVG</name>
<dbReference type="SUPFAM" id="SSF47874">
    <property type="entry name" value="Annexin"/>
    <property type="match status" value="1"/>
</dbReference>
<feature type="binding site" evidence="6">
    <location>
        <position position="19"/>
    </location>
    <ligand>
        <name>Ca(2+)</name>
        <dbReference type="ChEBI" id="CHEBI:29108"/>
        <label>1</label>
    </ligand>
</feature>
<feature type="binding site" evidence="6">
    <location>
        <position position="304"/>
    </location>
    <ligand>
        <name>Ca(2+)</name>
        <dbReference type="ChEBI" id="CHEBI:29108"/>
        <label>1</label>
    </ligand>
</feature>
<dbReference type="Proteomes" id="UP000823388">
    <property type="component" value="Chromosome 3N"/>
</dbReference>
<keyword evidence="3 6" id="KW-0106">Calcium</keyword>
<dbReference type="PRINTS" id="PR01814">
    <property type="entry name" value="ANNEXINPLANT"/>
</dbReference>
<dbReference type="GO" id="GO:0009409">
    <property type="term" value="P:response to cold"/>
    <property type="evidence" value="ECO:0007669"/>
    <property type="project" value="TreeGrafter"/>
</dbReference>
<evidence type="ECO:0000256" key="2">
    <source>
        <dbReference type="ARBA" id="ARBA00022737"/>
    </source>
</evidence>
<evidence type="ECO:0000256" key="3">
    <source>
        <dbReference type="ARBA" id="ARBA00022837"/>
    </source>
</evidence>
<keyword evidence="8" id="KW-1185">Reference proteome</keyword>
<reference evidence="7" key="1">
    <citation type="submission" date="2020-05" db="EMBL/GenBank/DDBJ databases">
        <title>WGS assembly of Panicum virgatum.</title>
        <authorList>
            <person name="Lovell J.T."/>
            <person name="Jenkins J."/>
            <person name="Shu S."/>
            <person name="Juenger T.E."/>
            <person name="Schmutz J."/>
        </authorList>
    </citation>
    <scope>NUCLEOTIDE SEQUENCE</scope>
    <source>
        <strain evidence="7">AP13</strain>
    </source>
</reference>
<dbReference type="SMART" id="SM00335">
    <property type="entry name" value="ANX"/>
    <property type="match status" value="3"/>
</dbReference>
<dbReference type="GO" id="GO:0009651">
    <property type="term" value="P:response to salt stress"/>
    <property type="evidence" value="ECO:0007669"/>
    <property type="project" value="TreeGrafter"/>
</dbReference>
<dbReference type="PROSITE" id="PS51897">
    <property type="entry name" value="ANNEXIN_2"/>
    <property type="match status" value="1"/>
</dbReference>
<dbReference type="Gene3D" id="1.10.220.10">
    <property type="entry name" value="Annexin"/>
    <property type="match status" value="3"/>
</dbReference>
<dbReference type="GO" id="GO:0009414">
    <property type="term" value="P:response to water deprivation"/>
    <property type="evidence" value="ECO:0007669"/>
    <property type="project" value="TreeGrafter"/>
</dbReference>
<feature type="binding site" evidence="6">
    <location>
        <position position="14"/>
    </location>
    <ligand>
        <name>Ca(2+)</name>
        <dbReference type="ChEBI" id="CHEBI:29108"/>
        <label>1</label>
    </ligand>
</feature>
<feature type="binding site" evidence="6">
    <location>
        <position position="263"/>
    </location>
    <ligand>
        <name>Ca(2+)</name>
        <dbReference type="ChEBI" id="CHEBI:29108"/>
        <label>1</label>
    </ligand>
</feature>
<dbReference type="OrthoDB" id="37886at2759"/>
<comment type="caution">
    <text evidence="7">The sequence shown here is derived from an EMBL/GenBank/DDBJ whole genome shotgun (WGS) entry which is preliminary data.</text>
</comment>
<dbReference type="InterPro" id="IPR009118">
    <property type="entry name" value="AnnexinD_plant"/>
</dbReference>
<evidence type="ECO:0000313" key="8">
    <source>
        <dbReference type="Proteomes" id="UP000823388"/>
    </source>
</evidence>
<evidence type="ECO:0000256" key="5">
    <source>
        <dbReference type="ARBA" id="ARBA00023302"/>
    </source>
</evidence>
<gene>
    <name evidence="7" type="ORF">PVAP13_3NG127900</name>
</gene>
<keyword evidence="5" id="KW-0111">Calcium/phospholipid-binding</keyword>